<dbReference type="AlphaFoldDB" id="A0A2I5T3A9"/>
<dbReference type="PIRSF" id="PIRSF001455">
    <property type="entry name" value="DHQ_synth"/>
    <property type="match status" value="1"/>
</dbReference>
<evidence type="ECO:0000256" key="3">
    <source>
        <dbReference type="ARBA" id="ARBA00022723"/>
    </source>
</evidence>
<dbReference type="GO" id="GO:0017000">
    <property type="term" value="P:antibiotic biosynthetic process"/>
    <property type="evidence" value="ECO:0007669"/>
    <property type="project" value="InterPro"/>
</dbReference>
<dbReference type="Gene3D" id="1.20.1090.10">
    <property type="entry name" value="Dehydroquinate synthase-like - alpha domain"/>
    <property type="match status" value="1"/>
</dbReference>
<dbReference type="KEGG" id="sera:Ser39006_003950"/>
<feature type="domain" description="3-dehydroquinate synthase N-terminal" evidence="8">
    <location>
        <begin position="90"/>
        <end position="202"/>
    </location>
</feature>
<evidence type="ECO:0000256" key="5">
    <source>
        <dbReference type="ARBA" id="ARBA00023027"/>
    </source>
</evidence>
<dbReference type="PANTHER" id="PTHR43622">
    <property type="entry name" value="3-DEHYDROQUINATE SYNTHASE"/>
    <property type="match status" value="1"/>
</dbReference>
<accession>A0A2I5T3A9</accession>
<keyword evidence="5" id="KW-0520">NAD</keyword>
<comment type="cofactor">
    <cofactor evidence="2">
        <name>Co(2+)</name>
        <dbReference type="ChEBI" id="CHEBI:48828"/>
    </cofactor>
</comment>
<dbReference type="InterPro" id="IPR035872">
    <property type="entry name" value="EEVS-like"/>
</dbReference>
<dbReference type="GO" id="GO:0009073">
    <property type="term" value="P:aromatic amino acid family biosynthetic process"/>
    <property type="evidence" value="ECO:0007669"/>
    <property type="project" value="InterPro"/>
</dbReference>
<dbReference type="InterPro" id="IPR030960">
    <property type="entry name" value="DHQS/DOIS_N"/>
</dbReference>
<dbReference type="Gene3D" id="3.40.50.1970">
    <property type="match status" value="1"/>
</dbReference>
<dbReference type="EMBL" id="CP025084">
    <property type="protein sequence ID" value="AUH03358.1"/>
    <property type="molecule type" value="Genomic_DNA"/>
</dbReference>
<dbReference type="GO" id="GO:0000166">
    <property type="term" value="F:nucleotide binding"/>
    <property type="evidence" value="ECO:0007669"/>
    <property type="project" value="UniProtKB-KW"/>
</dbReference>
<protein>
    <submittedName>
        <fullName evidence="11">2-epi-5-epi-valiolone synthase</fullName>
    </submittedName>
</protein>
<evidence type="ECO:0000259" key="8">
    <source>
        <dbReference type="Pfam" id="PF01761"/>
    </source>
</evidence>
<dbReference type="InterPro" id="IPR050071">
    <property type="entry name" value="Dehydroquinate_synthase"/>
</dbReference>
<dbReference type="CDD" id="cd08199">
    <property type="entry name" value="EEVS"/>
    <property type="match status" value="1"/>
</dbReference>
<dbReference type="Pfam" id="PF01761">
    <property type="entry name" value="DHQ_synthase"/>
    <property type="match status" value="1"/>
</dbReference>
<dbReference type="Proteomes" id="UP000017700">
    <property type="component" value="Chromosome"/>
</dbReference>
<evidence type="ECO:0000313" key="12">
    <source>
        <dbReference type="Proteomes" id="UP000017700"/>
    </source>
</evidence>
<keyword evidence="6" id="KW-0456">Lyase</keyword>
<dbReference type="InterPro" id="IPR030963">
    <property type="entry name" value="DHQ_synth_fam"/>
</dbReference>
<evidence type="ECO:0000256" key="6">
    <source>
        <dbReference type="ARBA" id="ARBA00023239"/>
    </source>
</evidence>
<dbReference type="GO" id="GO:0003856">
    <property type="term" value="F:3-dehydroquinate synthase activity"/>
    <property type="evidence" value="ECO:0007669"/>
    <property type="project" value="TreeGrafter"/>
</dbReference>
<evidence type="ECO:0000259" key="9">
    <source>
        <dbReference type="Pfam" id="PF24621"/>
    </source>
</evidence>
<evidence type="ECO:0000313" key="13">
    <source>
        <dbReference type="Proteomes" id="UP000233778"/>
    </source>
</evidence>
<dbReference type="RefSeq" id="WP_021013499.1">
    <property type="nucleotide sequence ID" value="NZ_CP025084.1"/>
</dbReference>
<keyword evidence="4" id="KW-0547">Nucleotide-binding</keyword>
<name>A0A2I5T3A9_SERS3</name>
<feature type="domain" description="3-dehydroquinate synthase C-terminal" evidence="9">
    <location>
        <begin position="204"/>
        <end position="345"/>
    </location>
</feature>
<reference evidence="11 12" key="1">
    <citation type="journal article" date="2013" name="Genome Announc.">
        <title>Draft genome sequence of Serratia sp. strain ATCC 39006, a model bacterium for analysis of the biosynthesis and regulation of prodigiosin, a carbapenem, and gas vesicles.</title>
        <authorList>
            <person name="Fineran P.C."/>
            <person name="Iglesias Cans M.C."/>
            <person name="Ramsay J.P."/>
            <person name="Wilf N.M."/>
            <person name="Cossyleon D."/>
            <person name="McNeil M.B."/>
            <person name="Williamson N.R."/>
            <person name="Monson R.E."/>
            <person name="Becher S.A."/>
            <person name="Stanton J.A."/>
            <person name="Brugger K."/>
            <person name="Brown S.D."/>
            <person name="Salmond G.P."/>
        </authorList>
    </citation>
    <scope>NUCLEOTIDE SEQUENCE [LARGE SCALE GENOMIC DNA]</scope>
    <source>
        <strain evidence="11">ATCC 39006</strain>
        <strain evidence="12">ATCC 39006 / SC 11482</strain>
    </source>
</reference>
<reference evidence="10 13" key="3">
    <citation type="submission" date="2017-11" db="EMBL/GenBank/DDBJ databases">
        <title>Complete genome sequence of Serratia sp. ATCC 39006 LacA.</title>
        <authorList>
            <person name="Hampton H.G."/>
            <person name="Jackson S.A."/>
            <person name="Jauregui R."/>
            <person name="Poulter G.T.M."/>
            <person name="Salmond G.P.C."/>
            <person name="Fineran P.C."/>
        </authorList>
    </citation>
    <scope>NUCLEOTIDE SEQUENCE [LARGE SCALE GENOMIC DNA]</scope>
    <source>
        <strain evidence="10 13">ATCC 39006</strain>
    </source>
</reference>
<evidence type="ECO:0000256" key="1">
    <source>
        <dbReference type="ARBA" id="ARBA00001911"/>
    </source>
</evidence>
<evidence type="ECO:0000313" key="11">
    <source>
        <dbReference type="EMBL" id="AUH03358.1"/>
    </source>
</evidence>
<dbReference type="KEGG" id="serq:CWC46_03950"/>
<keyword evidence="12" id="KW-1185">Reference proteome</keyword>
<keyword evidence="7" id="KW-0170">Cobalt</keyword>
<dbReference type="Pfam" id="PF24621">
    <property type="entry name" value="DHQS_C"/>
    <property type="match status" value="1"/>
</dbReference>
<proteinExistence type="predicted"/>
<reference evidence="11" key="4">
    <citation type="submission" date="2017-11" db="EMBL/GenBank/DDBJ databases">
        <title>Complete genome sequence of Serratia sp. ATCC 39006.</title>
        <authorList>
            <person name="Hampton H.G."/>
            <person name="Jackson S.A."/>
            <person name="Jauregui R."/>
            <person name="Poulter G.T.M."/>
            <person name="Salmond G.P.C."/>
            <person name="Fineran P.C."/>
        </authorList>
    </citation>
    <scope>NUCLEOTIDE SEQUENCE</scope>
    <source>
        <strain evidence="11">ATCC 39006</strain>
    </source>
</reference>
<evidence type="ECO:0000313" key="10">
    <source>
        <dbReference type="EMBL" id="AUG99043.1"/>
    </source>
</evidence>
<evidence type="ECO:0000256" key="2">
    <source>
        <dbReference type="ARBA" id="ARBA00001941"/>
    </source>
</evidence>
<sequence>MKNASLFVERDESIDPASWTIASSLPVNYSVEVVPALFSTENPKLYNLCKNNNSHGIRVLVFIDKEVSRIHGENIKGYLDYYKIDSSLVELEGDEDSKNIEHVLQVAREIADSGLLRRSEKIIAIGGGVVMDVVGFTANLYRRGVPYIRIPTTLMGQIDAGIGIKTGINYQDHKNRLGTYYSPVASLIDPTFLGTVSQRHITNGVSEIIKMALVKDVHLFTLLEDIVDELTPAGFASHSPRHREAVERAIDGMLEELEPNLWEDNLERIVDYGHTFSPSLELLSNPPLLHGEAVAVDMALCAGLSYVRGLIYKTTADRVVRFIQSCNLPVYHEIFTVDLLAEALNDTIKHRDGLQRVPLINAIGSAVFCNDISRQEIIRALNYIKSFNN</sequence>
<dbReference type="EMBL" id="CP025085">
    <property type="protein sequence ID" value="AUG99043.1"/>
    <property type="molecule type" value="Genomic_DNA"/>
</dbReference>
<dbReference type="InterPro" id="IPR056179">
    <property type="entry name" value="DHQS_C"/>
</dbReference>
<comment type="cofactor">
    <cofactor evidence="1">
        <name>NAD(+)</name>
        <dbReference type="ChEBI" id="CHEBI:57540"/>
    </cofactor>
</comment>
<evidence type="ECO:0000256" key="7">
    <source>
        <dbReference type="ARBA" id="ARBA00023285"/>
    </source>
</evidence>
<dbReference type="STRING" id="104623.Ser39006_00222"/>
<reference evidence="11" key="2">
    <citation type="submission" date="2013-09" db="EMBL/GenBank/DDBJ databases">
        <authorList>
            <person name="Wang G."/>
            <person name="Yang Y."/>
            <person name="Su Y."/>
        </authorList>
    </citation>
    <scope>NUCLEOTIDE SEQUENCE</scope>
    <source>
        <strain evidence="11">ATCC 39006</strain>
    </source>
</reference>
<dbReference type="PANTHER" id="PTHR43622:SF3">
    <property type="entry name" value="2-EPI-5-EPI-VALIOLONE SYNTHASE"/>
    <property type="match status" value="1"/>
</dbReference>
<dbReference type="GO" id="GO:0046872">
    <property type="term" value="F:metal ion binding"/>
    <property type="evidence" value="ECO:0007669"/>
    <property type="project" value="UniProtKB-KW"/>
</dbReference>
<dbReference type="SUPFAM" id="SSF56796">
    <property type="entry name" value="Dehydroquinate synthase-like"/>
    <property type="match status" value="1"/>
</dbReference>
<dbReference type="OrthoDB" id="9806583at2"/>
<keyword evidence="3" id="KW-0479">Metal-binding</keyword>
<gene>
    <name evidence="10" type="ORF">CWC46_03950</name>
    <name evidence="11" type="ORF">Ser39006_003950</name>
</gene>
<evidence type="ECO:0000256" key="4">
    <source>
        <dbReference type="ARBA" id="ARBA00022741"/>
    </source>
</evidence>
<dbReference type="Proteomes" id="UP000233778">
    <property type="component" value="Chromosome"/>
</dbReference>
<organism evidence="11 12">
    <name type="scientific">Serratia sp. (strain ATCC 39006)</name>
    <name type="common">Prodigiosinella confusarubida</name>
    <dbReference type="NCBI Taxonomy" id="104623"/>
    <lineage>
        <taxon>Bacteria</taxon>
        <taxon>Pseudomonadati</taxon>
        <taxon>Pseudomonadota</taxon>
        <taxon>Gammaproteobacteria</taxon>
        <taxon>Enterobacterales</taxon>
        <taxon>Pectobacteriaceae</taxon>
        <taxon>Prodigiosinella</taxon>
    </lineage>
</organism>